<dbReference type="Gene3D" id="1.10.10.10">
    <property type="entry name" value="Winged helix-like DNA-binding domain superfamily/Winged helix DNA-binding domain"/>
    <property type="match status" value="1"/>
</dbReference>
<gene>
    <name evidence="5" type="ORF">K3152_13800</name>
</gene>
<evidence type="ECO:0000259" key="4">
    <source>
        <dbReference type="PROSITE" id="PS50043"/>
    </source>
</evidence>
<keyword evidence="1" id="KW-0805">Transcription regulation</keyword>
<dbReference type="InterPro" id="IPR000792">
    <property type="entry name" value="Tscrpt_reg_LuxR_C"/>
</dbReference>
<dbReference type="SMART" id="SM00421">
    <property type="entry name" value="HTH_LUXR"/>
    <property type="match status" value="1"/>
</dbReference>
<protein>
    <submittedName>
        <fullName evidence="5">Helix-turn-helix transcriptional regulator</fullName>
    </submittedName>
</protein>
<evidence type="ECO:0000256" key="1">
    <source>
        <dbReference type="ARBA" id="ARBA00023015"/>
    </source>
</evidence>
<dbReference type="InterPro" id="IPR036388">
    <property type="entry name" value="WH-like_DNA-bd_sf"/>
</dbReference>
<comment type="caution">
    <text evidence="5">The sequence shown here is derived from an EMBL/GenBank/DDBJ whole genome shotgun (WGS) entry which is preliminary data.</text>
</comment>
<organism evidence="5 6">
    <name type="scientific">Qipengyuania polymorpha</name>
    <dbReference type="NCBI Taxonomy" id="2867234"/>
    <lineage>
        <taxon>Bacteria</taxon>
        <taxon>Pseudomonadati</taxon>
        <taxon>Pseudomonadota</taxon>
        <taxon>Alphaproteobacteria</taxon>
        <taxon>Sphingomonadales</taxon>
        <taxon>Erythrobacteraceae</taxon>
        <taxon>Qipengyuania</taxon>
    </lineage>
</organism>
<proteinExistence type="predicted"/>
<dbReference type="InterPro" id="IPR016032">
    <property type="entry name" value="Sig_transdc_resp-reg_C-effctor"/>
</dbReference>
<dbReference type="Proteomes" id="UP000783253">
    <property type="component" value="Unassembled WGS sequence"/>
</dbReference>
<sequence>MSTELADFLTQLHASPEVGQPMPEGADEPIAQFYRYIHALGVEHCNFGGFELAHGQGQVNEFNGSLLPEPFLEEFTEELAPDDYTLLKAGDLSPENPTTVFNIGLPFLDEIEAFNPASRRVQTECARHGIEDGIAIIGHAPMAPGSQQSRFFCFVFAGDTGGAAVAREKFGELQVAAFALMGRIRPLMDATVEGFSYNLTAREKDVLGCLAAGLQRQEIAFRYGIAVPTVDMHLSGLRKKLQAQTLAEAVAKGYRYGIL</sequence>
<dbReference type="Pfam" id="PF00196">
    <property type="entry name" value="GerE"/>
    <property type="match status" value="1"/>
</dbReference>
<dbReference type="CDD" id="cd06170">
    <property type="entry name" value="LuxR_C_like"/>
    <property type="match status" value="1"/>
</dbReference>
<name>A0ABS7J785_9SPHN</name>
<dbReference type="PROSITE" id="PS50043">
    <property type="entry name" value="HTH_LUXR_2"/>
    <property type="match status" value="1"/>
</dbReference>
<reference evidence="5 6" key="1">
    <citation type="submission" date="2021-08" db="EMBL/GenBank/DDBJ databases">
        <title>Comparative Genomics Analysis of the Genus Qipengyuania Reveals Extensive Genetic Diversity and Metabolic Versatility, Including the Description of Fifteen Novel Species.</title>
        <authorList>
            <person name="Liu Y."/>
        </authorList>
    </citation>
    <scope>NUCLEOTIDE SEQUENCE [LARGE SCALE GENOMIC DNA]</scope>
    <source>
        <strain evidence="5 6">1NDH17</strain>
    </source>
</reference>
<dbReference type="PANTHER" id="PTHR44688">
    <property type="entry name" value="DNA-BINDING TRANSCRIPTIONAL ACTIVATOR DEVR_DOSR"/>
    <property type="match status" value="1"/>
</dbReference>
<keyword evidence="3" id="KW-0804">Transcription</keyword>
<feature type="domain" description="HTH luxR-type" evidence="4">
    <location>
        <begin position="191"/>
        <end position="257"/>
    </location>
</feature>
<evidence type="ECO:0000256" key="3">
    <source>
        <dbReference type="ARBA" id="ARBA00023163"/>
    </source>
</evidence>
<keyword evidence="6" id="KW-1185">Reference proteome</keyword>
<evidence type="ECO:0000313" key="6">
    <source>
        <dbReference type="Proteomes" id="UP000783253"/>
    </source>
</evidence>
<evidence type="ECO:0000256" key="2">
    <source>
        <dbReference type="ARBA" id="ARBA00023125"/>
    </source>
</evidence>
<keyword evidence="2" id="KW-0238">DNA-binding</keyword>
<dbReference type="SUPFAM" id="SSF46894">
    <property type="entry name" value="C-terminal effector domain of the bipartite response regulators"/>
    <property type="match status" value="1"/>
</dbReference>
<accession>A0ABS7J785</accession>
<dbReference type="RefSeq" id="WP_221574708.1">
    <property type="nucleotide sequence ID" value="NZ_JAIGNK010000005.1"/>
</dbReference>
<dbReference type="PRINTS" id="PR00038">
    <property type="entry name" value="HTHLUXR"/>
</dbReference>
<dbReference type="EMBL" id="JAIGNK010000005">
    <property type="protein sequence ID" value="MBX7459323.1"/>
    <property type="molecule type" value="Genomic_DNA"/>
</dbReference>
<dbReference type="PANTHER" id="PTHR44688:SF16">
    <property type="entry name" value="DNA-BINDING TRANSCRIPTIONAL ACTIVATOR DEVR_DOSR"/>
    <property type="match status" value="1"/>
</dbReference>
<evidence type="ECO:0000313" key="5">
    <source>
        <dbReference type="EMBL" id="MBX7459323.1"/>
    </source>
</evidence>